<accession>A0ABN9HNR4</accession>
<proteinExistence type="predicted"/>
<protein>
    <submittedName>
        <fullName evidence="1">Uncharacterized protein</fullName>
    </submittedName>
</protein>
<keyword evidence="2" id="KW-1185">Reference proteome</keyword>
<dbReference type="EMBL" id="CATNWA010021654">
    <property type="protein sequence ID" value="CAI9623442.1"/>
    <property type="molecule type" value="Genomic_DNA"/>
</dbReference>
<sequence length="57" mass="5995">GCSHLTPSHLAYSRLTAGWDTSPSDKAMYDVLSEGAAHMAAGQQRNLPAAVSTGHNR</sequence>
<comment type="caution">
    <text evidence="1">The sequence shown here is derived from an EMBL/GenBank/DDBJ whole genome shotgun (WGS) entry which is preliminary data.</text>
</comment>
<feature type="non-terminal residue" evidence="1">
    <location>
        <position position="1"/>
    </location>
</feature>
<evidence type="ECO:0000313" key="1">
    <source>
        <dbReference type="EMBL" id="CAI9623442.1"/>
    </source>
</evidence>
<evidence type="ECO:0000313" key="2">
    <source>
        <dbReference type="Proteomes" id="UP001162483"/>
    </source>
</evidence>
<reference evidence="1" key="1">
    <citation type="submission" date="2023-05" db="EMBL/GenBank/DDBJ databases">
        <authorList>
            <person name="Stuckert A."/>
        </authorList>
    </citation>
    <scope>NUCLEOTIDE SEQUENCE</scope>
</reference>
<dbReference type="Proteomes" id="UP001162483">
    <property type="component" value="Unassembled WGS sequence"/>
</dbReference>
<name>A0ABN9HNR4_9NEOB</name>
<organism evidence="1 2">
    <name type="scientific">Staurois parvus</name>
    <dbReference type="NCBI Taxonomy" id="386267"/>
    <lineage>
        <taxon>Eukaryota</taxon>
        <taxon>Metazoa</taxon>
        <taxon>Chordata</taxon>
        <taxon>Craniata</taxon>
        <taxon>Vertebrata</taxon>
        <taxon>Euteleostomi</taxon>
        <taxon>Amphibia</taxon>
        <taxon>Batrachia</taxon>
        <taxon>Anura</taxon>
        <taxon>Neobatrachia</taxon>
        <taxon>Ranoidea</taxon>
        <taxon>Ranidae</taxon>
        <taxon>Staurois</taxon>
    </lineage>
</organism>
<gene>
    <name evidence="1" type="ORF">SPARVUS_LOCUS16467364</name>
</gene>